<feature type="non-terminal residue" evidence="1">
    <location>
        <position position="64"/>
    </location>
</feature>
<evidence type="ECO:0008006" key="2">
    <source>
        <dbReference type="Google" id="ProtNLM"/>
    </source>
</evidence>
<evidence type="ECO:0000313" key="1">
    <source>
        <dbReference type="EMBL" id="CAA9280986.1"/>
    </source>
</evidence>
<proteinExistence type="predicted"/>
<gene>
    <name evidence="1" type="ORF">AVDCRST_MAG95-3305</name>
</gene>
<accession>A0A6J4JKP0</accession>
<dbReference type="Pfam" id="PF06245">
    <property type="entry name" value="DUF1015"/>
    <property type="match status" value="1"/>
</dbReference>
<dbReference type="EMBL" id="CADCTJ010001035">
    <property type="protein sequence ID" value="CAA9280986.1"/>
    <property type="molecule type" value="Genomic_DNA"/>
</dbReference>
<sequence length="64" mass="7294">MAEILPIRGWRYNPQLSANIQELTSPLFDVVSVKQREALYRQPYNSIHLSVPQGPEPALYAAQQ</sequence>
<name>A0A6J4JKP0_9BACT</name>
<reference evidence="1" key="1">
    <citation type="submission" date="2020-02" db="EMBL/GenBank/DDBJ databases">
        <authorList>
            <person name="Meier V. D."/>
        </authorList>
    </citation>
    <scope>NUCLEOTIDE SEQUENCE</scope>
    <source>
        <strain evidence="1">AVDCRST_MAG95</strain>
    </source>
</reference>
<dbReference type="InterPro" id="IPR008323">
    <property type="entry name" value="UCP033563"/>
</dbReference>
<organism evidence="1">
    <name type="scientific">uncultured Adhaeribacter sp</name>
    <dbReference type="NCBI Taxonomy" id="448109"/>
    <lineage>
        <taxon>Bacteria</taxon>
        <taxon>Pseudomonadati</taxon>
        <taxon>Bacteroidota</taxon>
        <taxon>Cytophagia</taxon>
        <taxon>Cytophagales</taxon>
        <taxon>Hymenobacteraceae</taxon>
        <taxon>Adhaeribacter</taxon>
        <taxon>environmental samples</taxon>
    </lineage>
</organism>
<protein>
    <recommendedName>
        <fullName evidence="2">DUF1015 domain-containing protein</fullName>
    </recommendedName>
</protein>
<dbReference type="AlphaFoldDB" id="A0A6J4JKP0"/>